<evidence type="ECO:0000256" key="3">
    <source>
        <dbReference type="ARBA" id="ARBA00023163"/>
    </source>
</evidence>
<evidence type="ECO:0000256" key="1">
    <source>
        <dbReference type="ARBA" id="ARBA00023015"/>
    </source>
</evidence>
<dbReference type="PROSITE" id="PS01124">
    <property type="entry name" value="HTH_ARAC_FAMILY_2"/>
    <property type="match status" value="1"/>
</dbReference>
<sequence>MIKDSTYRMVTFDSSSLEPVVRLSLFRPFIEYAEEKGFSLDEPLAALSVTREEAFNPATFVHAEAVYCFLNTLADLVGDPHLGCHVGESTDIREWPPFATAFENGGSLGDFFGAWIRSVPQHATTVRYELVQRAGEALLRAKRPRQPLNSPRQTDGFGIAMFLRVFDFVQGIEVQPGDVRVRTMYPEAFPSAYRGAYVGRSGDYAAVVSFPSEWLPARIVLKPEAANTLGDQASASKAGVSLVHAVRTSVERLLPRGCVTVENVANAVGLEPRKLKHALSKVETSVSQELREVRLTLAKEALAKTDTPIADLATRLGFSDPAHFSRFFRAQTGMTPSEFRRN</sequence>
<dbReference type="Pfam" id="PF12625">
    <property type="entry name" value="Arabinose_bd"/>
    <property type="match status" value="1"/>
</dbReference>
<gene>
    <name evidence="5" type="ORF">QEZ52_07950</name>
</gene>
<evidence type="ECO:0000313" key="5">
    <source>
        <dbReference type="EMBL" id="WZK90465.1"/>
    </source>
</evidence>
<proteinExistence type="predicted"/>
<organism evidence="5 6">
    <name type="scientific">Aliisedimentitalea scapharcae</name>
    <dbReference type="NCBI Taxonomy" id="1524259"/>
    <lineage>
        <taxon>Bacteria</taxon>
        <taxon>Pseudomonadati</taxon>
        <taxon>Pseudomonadota</taxon>
        <taxon>Alphaproteobacteria</taxon>
        <taxon>Rhodobacterales</taxon>
        <taxon>Roseobacteraceae</taxon>
        <taxon>Aliisedimentitalea</taxon>
    </lineage>
</organism>
<keyword evidence="3" id="KW-0804">Transcription</keyword>
<dbReference type="Pfam" id="PF12833">
    <property type="entry name" value="HTH_18"/>
    <property type="match status" value="1"/>
</dbReference>
<dbReference type="SUPFAM" id="SSF46689">
    <property type="entry name" value="Homeodomain-like"/>
    <property type="match status" value="1"/>
</dbReference>
<dbReference type="RefSeq" id="WP_406649236.1">
    <property type="nucleotide sequence ID" value="NZ_CP123584.1"/>
</dbReference>
<reference evidence="5 6" key="1">
    <citation type="submission" date="2023-04" db="EMBL/GenBank/DDBJ databases">
        <title>Complete genome sequence of Alisedimentitalea scapharcae.</title>
        <authorList>
            <person name="Rong J.-C."/>
            <person name="Yi M.-L."/>
            <person name="Zhao Q."/>
        </authorList>
    </citation>
    <scope>NUCLEOTIDE SEQUENCE [LARGE SCALE GENOMIC DNA]</scope>
    <source>
        <strain evidence="5 6">KCTC 42119</strain>
    </source>
</reference>
<keyword evidence="1" id="KW-0805">Transcription regulation</keyword>
<dbReference type="InterPro" id="IPR009057">
    <property type="entry name" value="Homeodomain-like_sf"/>
</dbReference>
<dbReference type="Proteomes" id="UP001623232">
    <property type="component" value="Chromosome"/>
</dbReference>
<dbReference type="SMART" id="SM00342">
    <property type="entry name" value="HTH_ARAC"/>
    <property type="match status" value="1"/>
</dbReference>
<dbReference type="Gene3D" id="1.10.10.60">
    <property type="entry name" value="Homeodomain-like"/>
    <property type="match status" value="1"/>
</dbReference>
<feature type="domain" description="HTH araC/xylS-type" evidence="4">
    <location>
        <begin position="244"/>
        <end position="342"/>
    </location>
</feature>
<evidence type="ECO:0000259" key="4">
    <source>
        <dbReference type="PROSITE" id="PS01124"/>
    </source>
</evidence>
<dbReference type="PROSITE" id="PS00041">
    <property type="entry name" value="HTH_ARAC_FAMILY_1"/>
    <property type="match status" value="1"/>
</dbReference>
<dbReference type="InterPro" id="IPR018062">
    <property type="entry name" value="HTH_AraC-typ_CS"/>
</dbReference>
<name>A0ABZ2Y071_9RHOB</name>
<evidence type="ECO:0000256" key="2">
    <source>
        <dbReference type="ARBA" id="ARBA00023125"/>
    </source>
</evidence>
<dbReference type="PRINTS" id="PR00032">
    <property type="entry name" value="HTHARAC"/>
</dbReference>
<dbReference type="InterPro" id="IPR020449">
    <property type="entry name" value="Tscrpt_reg_AraC-type_HTH"/>
</dbReference>
<evidence type="ECO:0000313" key="6">
    <source>
        <dbReference type="Proteomes" id="UP001623232"/>
    </source>
</evidence>
<dbReference type="PANTHER" id="PTHR47894">
    <property type="entry name" value="HTH-TYPE TRANSCRIPTIONAL REGULATOR GADX"/>
    <property type="match status" value="1"/>
</dbReference>
<keyword evidence="6" id="KW-1185">Reference proteome</keyword>
<protein>
    <submittedName>
        <fullName evidence="5">Helix-turn-helix domain-containing protein</fullName>
    </submittedName>
</protein>
<dbReference type="InterPro" id="IPR032687">
    <property type="entry name" value="AraC-type_N"/>
</dbReference>
<accession>A0ABZ2Y071</accession>
<dbReference type="InterPro" id="IPR018060">
    <property type="entry name" value="HTH_AraC"/>
</dbReference>
<dbReference type="EMBL" id="CP123584">
    <property type="protein sequence ID" value="WZK90465.1"/>
    <property type="molecule type" value="Genomic_DNA"/>
</dbReference>
<dbReference type="PANTHER" id="PTHR47894:SF1">
    <property type="entry name" value="HTH-TYPE TRANSCRIPTIONAL REGULATOR VQSM"/>
    <property type="match status" value="1"/>
</dbReference>
<keyword evidence="2" id="KW-0238">DNA-binding</keyword>